<accession>A0AAE0L2A8</accession>
<keyword evidence="3" id="KW-1185">Reference proteome</keyword>
<gene>
    <name evidence="2" type="ORF">CYMTET_20490</name>
    <name evidence="1" type="ORF">CYMTET_22333</name>
</gene>
<evidence type="ECO:0000313" key="2">
    <source>
        <dbReference type="EMBL" id="KAK3271145.1"/>
    </source>
</evidence>
<dbReference type="EMBL" id="LGRX02011143">
    <property type="protein sequence ID" value="KAK3269209.1"/>
    <property type="molecule type" value="Genomic_DNA"/>
</dbReference>
<name>A0AAE0L2A8_9CHLO</name>
<evidence type="ECO:0000313" key="3">
    <source>
        <dbReference type="Proteomes" id="UP001190700"/>
    </source>
</evidence>
<dbReference type="Gene3D" id="1.25.40.10">
    <property type="entry name" value="Tetratricopeptide repeat domain"/>
    <property type="match status" value="1"/>
</dbReference>
<dbReference type="AlphaFoldDB" id="A0AAE0L2A8"/>
<sequence>MGTLASAPSEPYQESLQSHQAFALKLEGDRLYDASRPREALRSYEKALEYHDVFVDAGAAWGAAAAYEALGEYEAAVRAYDISIKSRRDALPVFERAQALRQLHRWGEAREGYLEAADRFNMEYRDKRRAEASRAQAAFCAFEFGDVALAESELERMSRRIVSSDLYVAHATVLYAAGDRSKAESVYSDACELPNAQCGHYRDGDTQWLLEYRRWTPKLVSALDDFINLR</sequence>
<proteinExistence type="predicted"/>
<dbReference type="SUPFAM" id="SSF48452">
    <property type="entry name" value="TPR-like"/>
    <property type="match status" value="1"/>
</dbReference>
<dbReference type="EMBL" id="LGRX02009979">
    <property type="protein sequence ID" value="KAK3271145.1"/>
    <property type="molecule type" value="Genomic_DNA"/>
</dbReference>
<dbReference type="InterPro" id="IPR011990">
    <property type="entry name" value="TPR-like_helical_dom_sf"/>
</dbReference>
<evidence type="ECO:0000313" key="1">
    <source>
        <dbReference type="EMBL" id="KAK3269209.1"/>
    </source>
</evidence>
<comment type="caution">
    <text evidence="1">The sequence shown here is derived from an EMBL/GenBank/DDBJ whole genome shotgun (WGS) entry which is preliminary data.</text>
</comment>
<dbReference type="Pfam" id="PF13432">
    <property type="entry name" value="TPR_16"/>
    <property type="match status" value="1"/>
</dbReference>
<reference evidence="1 3" key="1">
    <citation type="journal article" date="2015" name="Genome Biol. Evol.">
        <title>Comparative Genomics of a Bacterivorous Green Alga Reveals Evolutionary Causalities and Consequences of Phago-Mixotrophic Mode of Nutrition.</title>
        <authorList>
            <person name="Burns J.A."/>
            <person name="Paasch A."/>
            <person name="Narechania A."/>
            <person name="Kim E."/>
        </authorList>
    </citation>
    <scope>NUCLEOTIDE SEQUENCE [LARGE SCALE GENOMIC DNA]</scope>
    <source>
        <strain evidence="1">PLY_AMNH</strain>
    </source>
</reference>
<dbReference type="Proteomes" id="UP001190700">
    <property type="component" value="Unassembled WGS sequence"/>
</dbReference>
<evidence type="ECO:0008006" key="4">
    <source>
        <dbReference type="Google" id="ProtNLM"/>
    </source>
</evidence>
<protein>
    <recommendedName>
        <fullName evidence="4">Tetratricopeptide repeat protein</fullName>
    </recommendedName>
</protein>
<organism evidence="1 3">
    <name type="scientific">Cymbomonas tetramitiformis</name>
    <dbReference type="NCBI Taxonomy" id="36881"/>
    <lineage>
        <taxon>Eukaryota</taxon>
        <taxon>Viridiplantae</taxon>
        <taxon>Chlorophyta</taxon>
        <taxon>Pyramimonadophyceae</taxon>
        <taxon>Pyramimonadales</taxon>
        <taxon>Pyramimonadaceae</taxon>
        <taxon>Cymbomonas</taxon>
    </lineage>
</organism>
<reference evidence="1" key="2">
    <citation type="submission" date="2023-06" db="EMBL/GenBank/DDBJ databases">
        <title>Long-read-based genome assembly of the green algal bacterivore Cymbomonas tetramitiformis.</title>
        <authorList>
            <person name="Gyaltshen Y."/>
            <person name="Rozenberg A."/>
            <person name="Paasch A."/>
            <person name="Burns J.A."/>
            <person name="Warring S."/>
            <person name="Larson R."/>
            <person name="Maurer-Alcala X."/>
            <person name="Dacks J."/>
            <person name="Kim E."/>
        </authorList>
    </citation>
    <scope>NUCLEOTIDE SEQUENCE</scope>
    <source>
        <strain evidence="1">PLY_AMNH</strain>
    </source>
</reference>